<evidence type="ECO:0000313" key="2">
    <source>
        <dbReference type="EMBL" id="KAK6641912.1"/>
    </source>
</evidence>
<dbReference type="Proteomes" id="UP001359485">
    <property type="component" value="Unassembled WGS sequence"/>
</dbReference>
<accession>A0ABR1BID6</accession>
<feature type="compositionally biased region" description="Basic residues" evidence="1">
    <location>
        <begin position="54"/>
        <end position="64"/>
    </location>
</feature>
<keyword evidence="3" id="KW-1185">Reference proteome</keyword>
<evidence type="ECO:0000256" key="1">
    <source>
        <dbReference type="SAM" id="MobiDB-lite"/>
    </source>
</evidence>
<gene>
    <name evidence="2" type="ORF">RUM44_013632</name>
</gene>
<dbReference type="EMBL" id="JAWJWF010000001">
    <property type="protein sequence ID" value="KAK6641912.1"/>
    <property type="molecule type" value="Genomic_DNA"/>
</dbReference>
<organism evidence="2 3">
    <name type="scientific">Polyplax serrata</name>
    <name type="common">Common mouse louse</name>
    <dbReference type="NCBI Taxonomy" id="468196"/>
    <lineage>
        <taxon>Eukaryota</taxon>
        <taxon>Metazoa</taxon>
        <taxon>Ecdysozoa</taxon>
        <taxon>Arthropoda</taxon>
        <taxon>Hexapoda</taxon>
        <taxon>Insecta</taxon>
        <taxon>Pterygota</taxon>
        <taxon>Neoptera</taxon>
        <taxon>Paraneoptera</taxon>
        <taxon>Psocodea</taxon>
        <taxon>Troctomorpha</taxon>
        <taxon>Phthiraptera</taxon>
        <taxon>Anoplura</taxon>
        <taxon>Polyplacidae</taxon>
        <taxon>Polyplax</taxon>
    </lineage>
</organism>
<comment type="caution">
    <text evidence="2">The sequence shown here is derived from an EMBL/GenBank/DDBJ whole genome shotgun (WGS) entry which is preliminary data.</text>
</comment>
<protein>
    <submittedName>
        <fullName evidence="2">Uncharacterized protein</fullName>
    </submittedName>
</protein>
<sequence>MLNNKRTKKKKKKTMTALGLVGKTTCLGSVRTGENDQVTGEGSRYLRILFTKNQKKTRRRKKRVRENERKTKEAQPGWSGRCPARPCRMDLVGRYQVPALVGDLAASVT</sequence>
<name>A0ABR1BID6_POLSC</name>
<feature type="region of interest" description="Disordered" evidence="1">
    <location>
        <begin position="54"/>
        <end position="83"/>
    </location>
</feature>
<proteinExistence type="predicted"/>
<evidence type="ECO:0000313" key="3">
    <source>
        <dbReference type="Proteomes" id="UP001359485"/>
    </source>
</evidence>
<reference evidence="2 3" key="1">
    <citation type="submission" date="2023-09" db="EMBL/GenBank/DDBJ databases">
        <title>Genomes of two closely related lineages of the louse Polyplax serrata with different host specificities.</title>
        <authorList>
            <person name="Martinu J."/>
            <person name="Tarabai H."/>
            <person name="Stefka J."/>
            <person name="Hypsa V."/>
        </authorList>
    </citation>
    <scope>NUCLEOTIDE SEQUENCE [LARGE SCALE GENOMIC DNA]</scope>
    <source>
        <strain evidence="2">98ZLc_SE</strain>
    </source>
</reference>